<dbReference type="InterPro" id="IPR013154">
    <property type="entry name" value="ADH-like_N"/>
</dbReference>
<sequence>MKLVRYYTSGGPEVLQIEEVAVPQPEAGQVLVKVEAIDVGFVDTQMRNEGSPWGTPSFPVAPGDYVYGTVVQVGSGVDEVHVGEHILGFAPSGAYAEYALVPLALRFHPLPDISLSPEELVTLPVAGETAYHLLATSAQVRPGERVLIHAAAGGIGHFAVQLARAMGAGQILATASSEAKLDMAQALGADTLINYTEPGWTEQIMQATEGKGVDVLLDMVGGQILIESLPLLAPFGRLIIYGAASGNIPALSPESLLSLMMGMKRIEGFSSFTFMQQHPDLIAQGRQAFRHYVEQGKVRPHIMRTFALEDVVEAHRLLESRTSYGKIVLCP</sequence>
<keyword evidence="2" id="KW-0560">Oxidoreductase</keyword>
<keyword evidence="5" id="KW-1185">Reference proteome</keyword>
<dbReference type="Gene3D" id="3.90.180.10">
    <property type="entry name" value="Medium-chain alcohol dehydrogenases, catalytic domain"/>
    <property type="match status" value="1"/>
</dbReference>
<dbReference type="SUPFAM" id="SSF51735">
    <property type="entry name" value="NAD(P)-binding Rossmann-fold domains"/>
    <property type="match status" value="1"/>
</dbReference>
<comment type="caution">
    <text evidence="4">The sequence shown here is derived from an EMBL/GenBank/DDBJ whole genome shotgun (WGS) entry which is preliminary data.</text>
</comment>
<reference evidence="4" key="1">
    <citation type="submission" date="2020-10" db="EMBL/GenBank/DDBJ databases">
        <title>Taxonomic study of unclassified bacteria belonging to the class Ktedonobacteria.</title>
        <authorList>
            <person name="Yabe S."/>
            <person name="Wang C.M."/>
            <person name="Zheng Y."/>
            <person name="Sakai Y."/>
            <person name="Cavaletti L."/>
            <person name="Monciardini P."/>
            <person name="Donadio S."/>
        </authorList>
    </citation>
    <scope>NUCLEOTIDE SEQUENCE</scope>
    <source>
        <strain evidence="4">SOSP1-1</strain>
    </source>
</reference>
<dbReference type="GO" id="GO:0003960">
    <property type="term" value="F:quinone reductase (NADPH) activity"/>
    <property type="evidence" value="ECO:0007669"/>
    <property type="project" value="TreeGrafter"/>
</dbReference>
<evidence type="ECO:0000313" key="5">
    <source>
        <dbReference type="Proteomes" id="UP000612362"/>
    </source>
</evidence>
<dbReference type="GO" id="GO:0035925">
    <property type="term" value="F:mRNA 3'-UTR AU-rich region binding"/>
    <property type="evidence" value="ECO:0007669"/>
    <property type="project" value="TreeGrafter"/>
</dbReference>
<dbReference type="InterPro" id="IPR036291">
    <property type="entry name" value="NAD(P)-bd_dom_sf"/>
</dbReference>
<dbReference type="Pfam" id="PF00107">
    <property type="entry name" value="ADH_zinc_N"/>
    <property type="match status" value="1"/>
</dbReference>
<evidence type="ECO:0000313" key="4">
    <source>
        <dbReference type="EMBL" id="GHO47508.1"/>
    </source>
</evidence>
<keyword evidence="1" id="KW-0521">NADP</keyword>
<name>A0A8J3I813_9CHLR</name>
<dbReference type="InterPro" id="IPR011032">
    <property type="entry name" value="GroES-like_sf"/>
</dbReference>
<dbReference type="PANTHER" id="PTHR48106">
    <property type="entry name" value="QUINONE OXIDOREDUCTASE PIG3-RELATED"/>
    <property type="match status" value="1"/>
</dbReference>
<dbReference type="GO" id="GO:0005829">
    <property type="term" value="C:cytosol"/>
    <property type="evidence" value="ECO:0007669"/>
    <property type="project" value="TreeGrafter"/>
</dbReference>
<dbReference type="SUPFAM" id="SSF50129">
    <property type="entry name" value="GroES-like"/>
    <property type="match status" value="1"/>
</dbReference>
<proteinExistence type="predicted"/>
<dbReference type="GO" id="GO:0008270">
    <property type="term" value="F:zinc ion binding"/>
    <property type="evidence" value="ECO:0007669"/>
    <property type="project" value="InterPro"/>
</dbReference>
<organism evidence="4 5">
    <name type="scientific">Ktedonospora formicarum</name>
    <dbReference type="NCBI Taxonomy" id="2778364"/>
    <lineage>
        <taxon>Bacteria</taxon>
        <taxon>Bacillati</taxon>
        <taxon>Chloroflexota</taxon>
        <taxon>Ktedonobacteria</taxon>
        <taxon>Ktedonobacterales</taxon>
        <taxon>Ktedonobacteraceae</taxon>
        <taxon>Ktedonospora</taxon>
    </lineage>
</organism>
<dbReference type="CDD" id="cd08241">
    <property type="entry name" value="QOR1"/>
    <property type="match status" value="1"/>
</dbReference>
<dbReference type="InterPro" id="IPR020843">
    <property type="entry name" value="ER"/>
</dbReference>
<evidence type="ECO:0000259" key="3">
    <source>
        <dbReference type="SMART" id="SM00829"/>
    </source>
</evidence>
<dbReference type="RefSeq" id="WP_220196787.1">
    <property type="nucleotide sequence ID" value="NZ_BNJF01000003.1"/>
</dbReference>
<dbReference type="Gene3D" id="3.40.50.720">
    <property type="entry name" value="NAD(P)-binding Rossmann-like Domain"/>
    <property type="match status" value="1"/>
</dbReference>
<dbReference type="PANTHER" id="PTHR48106:SF13">
    <property type="entry name" value="QUINONE OXIDOREDUCTASE-RELATED"/>
    <property type="match status" value="1"/>
</dbReference>
<dbReference type="InterPro" id="IPR013149">
    <property type="entry name" value="ADH-like_C"/>
</dbReference>
<dbReference type="EMBL" id="BNJF01000003">
    <property type="protein sequence ID" value="GHO47508.1"/>
    <property type="molecule type" value="Genomic_DNA"/>
</dbReference>
<dbReference type="InterPro" id="IPR002364">
    <property type="entry name" value="Quin_OxRdtase/zeta-crystal_CS"/>
</dbReference>
<evidence type="ECO:0000256" key="1">
    <source>
        <dbReference type="ARBA" id="ARBA00022857"/>
    </source>
</evidence>
<dbReference type="SMART" id="SM00829">
    <property type="entry name" value="PKS_ER"/>
    <property type="match status" value="1"/>
</dbReference>
<dbReference type="PROSITE" id="PS01162">
    <property type="entry name" value="QOR_ZETA_CRYSTAL"/>
    <property type="match status" value="1"/>
</dbReference>
<dbReference type="AlphaFoldDB" id="A0A8J3I813"/>
<protein>
    <submittedName>
        <fullName evidence="4">Oxidoreductase</fullName>
    </submittedName>
</protein>
<feature type="domain" description="Enoyl reductase (ER)" evidence="3">
    <location>
        <begin position="10"/>
        <end position="329"/>
    </location>
</feature>
<evidence type="ECO:0000256" key="2">
    <source>
        <dbReference type="ARBA" id="ARBA00023002"/>
    </source>
</evidence>
<dbReference type="GO" id="GO:0070402">
    <property type="term" value="F:NADPH binding"/>
    <property type="evidence" value="ECO:0007669"/>
    <property type="project" value="TreeGrafter"/>
</dbReference>
<dbReference type="Proteomes" id="UP000612362">
    <property type="component" value="Unassembled WGS sequence"/>
</dbReference>
<gene>
    <name evidence="4" type="ORF">KSX_56710</name>
</gene>
<accession>A0A8J3I813</accession>
<dbReference type="Pfam" id="PF08240">
    <property type="entry name" value="ADH_N"/>
    <property type="match status" value="1"/>
</dbReference>